<dbReference type="SUPFAM" id="SSF55821">
    <property type="entry name" value="YrdC/RibB"/>
    <property type="match status" value="1"/>
</dbReference>
<dbReference type="InterPro" id="IPR005145">
    <property type="entry name" value="Sua5_C"/>
</dbReference>
<evidence type="ECO:0000256" key="2">
    <source>
        <dbReference type="ARBA" id="ARBA00007663"/>
    </source>
</evidence>
<dbReference type="InterPro" id="IPR038385">
    <property type="entry name" value="Sua5/YwlC_C"/>
</dbReference>
<accession>A0ABS9DS23</accession>
<dbReference type="InterPro" id="IPR010923">
    <property type="entry name" value="T(6)A37_SUA5"/>
</dbReference>
<comment type="subcellular location">
    <subcellularLocation>
        <location evidence="1 13">Cytoplasm</location>
    </subcellularLocation>
</comment>
<dbReference type="PANTHER" id="PTHR17490:SF16">
    <property type="entry name" value="THREONYLCARBAMOYL-AMP SYNTHASE"/>
    <property type="match status" value="1"/>
</dbReference>
<feature type="domain" description="YrdC-like" evidence="14">
    <location>
        <begin position="9"/>
        <end position="196"/>
    </location>
</feature>
<organism evidence="15 16">
    <name type="scientific">Acidiphilium iwatense</name>
    <dbReference type="NCBI Taxonomy" id="768198"/>
    <lineage>
        <taxon>Bacteria</taxon>
        <taxon>Pseudomonadati</taxon>
        <taxon>Pseudomonadota</taxon>
        <taxon>Alphaproteobacteria</taxon>
        <taxon>Acetobacterales</taxon>
        <taxon>Acidocellaceae</taxon>
        <taxon>Acidiphilium</taxon>
    </lineage>
</organism>
<keyword evidence="16" id="KW-1185">Reference proteome</keyword>
<evidence type="ECO:0000313" key="15">
    <source>
        <dbReference type="EMBL" id="MCF3945512.1"/>
    </source>
</evidence>
<dbReference type="InterPro" id="IPR050156">
    <property type="entry name" value="TC-AMP_synthase_SUA5"/>
</dbReference>
<dbReference type="Pfam" id="PF03481">
    <property type="entry name" value="Sua5_C"/>
    <property type="match status" value="1"/>
</dbReference>
<evidence type="ECO:0000256" key="8">
    <source>
        <dbReference type="ARBA" id="ARBA00022695"/>
    </source>
</evidence>
<protein>
    <recommendedName>
        <fullName evidence="4 13">Threonylcarbamoyl-AMP synthase</fullName>
        <shortName evidence="13">TC-AMP synthase</shortName>
        <ecNumber evidence="3 13">2.7.7.87</ecNumber>
    </recommendedName>
    <alternativeName>
        <fullName evidence="11 13">L-threonylcarbamoyladenylate synthase</fullName>
    </alternativeName>
</protein>
<dbReference type="Gene3D" id="3.90.870.10">
    <property type="entry name" value="DHBP synthase"/>
    <property type="match status" value="1"/>
</dbReference>
<dbReference type="NCBIfam" id="TIGR00057">
    <property type="entry name" value="L-threonylcarbamoyladenylate synthase"/>
    <property type="match status" value="1"/>
</dbReference>
<keyword evidence="10 13" id="KW-0067">ATP-binding</keyword>
<dbReference type="InterPro" id="IPR006070">
    <property type="entry name" value="Sua5-like_dom"/>
</dbReference>
<dbReference type="EC" id="2.7.7.87" evidence="3 13"/>
<comment type="catalytic activity">
    <reaction evidence="12 13">
        <text>L-threonine + hydrogencarbonate + ATP = L-threonylcarbamoyladenylate + diphosphate + H2O</text>
        <dbReference type="Rhea" id="RHEA:36407"/>
        <dbReference type="ChEBI" id="CHEBI:15377"/>
        <dbReference type="ChEBI" id="CHEBI:17544"/>
        <dbReference type="ChEBI" id="CHEBI:30616"/>
        <dbReference type="ChEBI" id="CHEBI:33019"/>
        <dbReference type="ChEBI" id="CHEBI:57926"/>
        <dbReference type="ChEBI" id="CHEBI:73682"/>
        <dbReference type="EC" id="2.7.7.87"/>
    </reaction>
</comment>
<evidence type="ECO:0000256" key="13">
    <source>
        <dbReference type="PIRNR" id="PIRNR004930"/>
    </source>
</evidence>
<evidence type="ECO:0000256" key="4">
    <source>
        <dbReference type="ARBA" id="ARBA00015492"/>
    </source>
</evidence>
<proteinExistence type="inferred from homology"/>
<evidence type="ECO:0000256" key="7">
    <source>
        <dbReference type="ARBA" id="ARBA00022694"/>
    </source>
</evidence>
<evidence type="ECO:0000256" key="10">
    <source>
        <dbReference type="ARBA" id="ARBA00022840"/>
    </source>
</evidence>
<dbReference type="InterPro" id="IPR017945">
    <property type="entry name" value="DHBP_synth_RibB-like_a/b_dom"/>
</dbReference>
<keyword evidence="7 13" id="KW-0819">tRNA processing</keyword>
<dbReference type="RefSeq" id="WP_235702747.1">
    <property type="nucleotide sequence ID" value="NZ_JAKGBZ010000002.1"/>
</dbReference>
<keyword evidence="8 13" id="KW-0548">Nucleotidyltransferase</keyword>
<keyword evidence="6 13" id="KW-0808">Transferase</keyword>
<evidence type="ECO:0000256" key="5">
    <source>
        <dbReference type="ARBA" id="ARBA00022490"/>
    </source>
</evidence>
<evidence type="ECO:0000313" key="16">
    <source>
        <dbReference type="Proteomes" id="UP001521209"/>
    </source>
</evidence>
<dbReference type="Gene3D" id="3.40.50.11030">
    <property type="entry name" value="Threonylcarbamoyl-AMP synthase, C-terminal domain"/>
    <property type="match status" value="1"/>
</dbReference>
<dbReference type="PROSITE" id="PS51163">
    <property type="entry name" value="YRDC"/>
    <property type="match status" value="1"/>
</dbReference>
<evidence type="ECO:0000256" key="6">
    <source>
        <dbReference type="ARBA" id="ARBA00022679"/>
    </source>
</evidence>
<gene>
    <name evidence="15" type="ORF">L2A60_02285</name>
</gene>
<keyword evidence="5 13" id="KW-0963">Cytoplasm</keyword>
<dbReference type="PIRSF" id="PIRSF004930">
    <property type="entry name" value="Tln_factor_SUA5"/>
    <property type="match status" value="1"/>
</dbReference>
<comment type="similarity">
    <text evidence="2 13">Belongs to the SUA5 family.</text>
</comment>
<keyword evidence="9 13" id="KW-0547">Nucleotide-binding</keyword>
<evidence type="ECO:0000256" key="1">
    <source>
        <dbReference type="ARBA" id="ARBA00004496"/>
    </source>
</evidence>
<name>A0ABS9DS23_9PROT</name>
<evidence type="ECO:0000256" key="3">
    <source>
        <dbReference type="ARBA" id="ARBA00012584"/>
    </source>
</evidence>
<comment type="function">
    <text evidence="13">Required for the formation of a threonylcarbamoyl group on adenosine at position 37 (t(6)A37) in tRNAs that read codons beginning with adenine.</text>
</comment>
<dbReference type="Proteomes" id="UP001521209">
    <property type="component" value="Unassembled WGS sequence"/>
</dbReference>
<evidence type="ECO:0000256" key="9">
    <source>
        <dbReference type="ARBA" id="ARBA00022741"/>
    </source>
</evidence>
<reference evidence="15 16" key="1">
    <citation type="submission" date="2022-01" db="EMBL/GenBank/DDBJ databases">
        <authorList>
            <person name="Won M."/>
            <person name="Kim S.-J."/>
            <person name="Kwon S.-W."/>
        </authorList>
    </citation>
    <scope>NUCLEOTIDE SEQUENCE [LARGE SCALE GENOMIC DNA]</scope>
    <source>
        <strain evidence="15 16">KCTC 23505</strain>
    </source>
</reference>
<evidence type="ECO:0000256" key="12">
    <source>
        <dbReference type="ARBA" id="ARBA00048366"/>
    </source>
</evidence>
<sequence>MTETLPDDAAGIARAAALLRAGSLVAFATETVYGLGADATNGEAVAAIFVAKGRPRFNPLICHYPDAEVAFADTVADERARSLAETFWPGPLTLVLPRRESSRISSLASAGLPSLAVRVPGHARARALLTAVGRPVAAPSANRSGRISPTRAVHVLAGLDGRIAAVLDSGPASVGLESTILDLTGEVAVLLRPGGTPVEALEAAIGPVKRREADAAITAPGMMASHYASRLPLRLDAAAPEPDEAWLGFGAAQPEASLMVNLSSSGDLTEAAANLFGALHQLDAEGTARGLTRIAVAPIPHHGLGLAINDRLARAAAPRA</sequence>
<evidence type="ECO:0000256" key="11">
    <source>
        <dbReference type="ARBA" id="ARBA00029774"/>
    </source>
</evidence>
<dbReference type="EMBL" id="JAKGBZ010000002">
    <property type="protein sequence ID" value="MCF3945512.1"/>
    <property type="molecule type" value="Genomic_DNA"/>
</dbReference>
<evidence type="ECO:0000259" key="14">
    <source>
        <dbReference type="PROSITE" id="PS51163"/>
    </source>
</evidence>
<dbReference type="PANTHER" id="PTHR17490">
    <property type="entry name" value="SUA5"/>
    <property type="match status" value="1"/>
</dbReference>
<dbReference type="Pfam" id="PF01300">
    <property type="entry name" value="Sua5_yciO_yrdC"/>
    <property type="match status" value="1"/>
</dbReference>
<comment type="caution">
    <text evidence="15">The sequence shown here is derived from an EMBL/GenBank/DDBJ whole genome shotgun (WGS) entry which is preliminary data.</text>
</comment>